<dbReference type="InterPro" id="IPR028107">
    <property type="entry name" value="Spatacsin_C_dom"/>
</dbReference>
<dbReference type="PANTHER" id="PTHR13650">
    <property type="entry name" value="SPATACSIN"/>
    <property type="match status" value="1"/>
</dbReference>
<dbReference type="EMBL" id="CM008048">
    <property type="protein sequence ID" value="PAN17836.1"/>
    <property type="molecule type" value="Genomic_DNA"/>
</dbReference>
<evidence type="ECO:0000313" key="3">
    <source>
        <dbReference type="EMBL" id="PAN17836.1"/>
    </source>
</evidence>
<organism evidence="3">
    <name type="scientific">Panicum hallii</name>
    <dbReference type="NCBI Taxonomy" id="206008"/>
    <lineage>
        <taxon>Eukaryota</taxon>
        <taxon>Viridiplantae</taxon>
        <taxon>Streptophyta</taxon>
        <taxon>Embryophyta</taxon>
        <taxon>Tracheophyta</taxon>
        <taxon>Spermatophyta</taxon>
        <taxon>Magnoliopsida</taxon>
        <taxon>Liliopsida</taxon>
        <taxon>Poales</taxon>
        <taxon>Poaceae</taxon>
        <taxon>PACMAD clade</taxon>
        <taxon>Panicoideae</taxon>
        <taxon>Panicodae</taxon>
        <taxon>Paniceae</taxon>
        <taxon>Panicinae</taxon>
        <taxon>Panicum</taxon>
        <taxon>Panicum sect. Panicum</taxon>
    </lineage>
</organism>
<dbReference type="InterPro" id="IPR028103">
    <property type="entry name" value="Spatacsin"/>
</dbReference>
<evidence type="ECO:0000259" key="2">
    <source>
        <dbReference type="Pfam" id="PF14649"/>
    </source>
</evidence>
<dbReference type="PANTHER" id="PTHR13650:SF0">
    <property type="entry name" value="SPATACSIN"/>
    <property type="match status" value="1"/>
</dbReference>
<dbReference type="Pfam" id="PF14649">
    <property type="entry name" value="Spatacsin_C"/>
    <property type="match status" value="1"/>
</dbReference>
<gene>
    <name evidence="3" type="ORF">PAHAL_3G158200</name>
</gene>
<reference evidence="3" key="1">
    <citation type="submission" date="2018-04" db="EMBL/GenBank/DDBJ databases">
        <title>WGS assembly of Panicum hallii.</title>
        <authorList>
            <person name="Lovell J."/>
            <person name="Jenkins J."/>
            <person name="Lowry D."/>
            <person name="Mamidi S."/>
            <person name="Sreedasyam A."/>
            <person name="Weng X."/>
            <person name="Barry K."/>
            <person name="Bonette J."/>
            <person name="Campitelli B."/>
            <person name="Daum C."/>
            <person name="Gordon S."/>
            <person name="Gould B."/>
            <person name="Lipzen A."/>
            <person name="Macqueen A."/>
            <person name="Palacio-Mejia J."/>
            <person name="Plott C."/>
            <person name="Shakirov E."/>
            <person name="Shu S."/>
            <person name="Yoshinaga Y."/>
            <person name="Zane M."/>
            <person name="Rokhsar D."/>
            <person name="Grimwood J."/>
            <person name="Schmutz J."/>
            <person name="Juenger T."/>
        </authorList>
    </citation>
    <scope>NUCLEOTIDE SEQUENCE [LARGE SCALE GENOMIC DNA]</scope>
    <source>
        <strain evidence="3">FIL2</strain>
    </source>
</reference>
<dbReference type="GO" id="GO:0005737">
    <property type="term" value="C:cytoplasm"/>
    <property type="evidence" value="ECO:0007669"/>
    <property type="project" value="TreeGrafter"/>
</dbReference>
<accession>A0A2S3H9G4</accession>
<protein>
    <recommendedName>
        <fullName evidence="2">Spatacsin C-terminal domain-containing protein</fullName>
    </recommendedName>
</protein>
<dbReference type="Proteomes" id="UP000243499">
    <property type="component" value="Chromosome 3"/>
</dbReference>
<feature type="compositionally biased region" description="Basic and acidic residues" evidence="1">
    <location>
        <begin position="2472"/>
        <end position="2483"/>
    </location>
</feature>
<proteinExistence type="predicted"/>
<sequence length="3116" mass="347769">MDASRQVDDGPAVLQLCRWTLSQTHLRLSKFREVFISPTRRLFGLLSDYGDLVLATVEVNPSQVELPKALSDTCTQAVFETFSSIPRVKSLAWGYCSDASSQLEDSSFNEVLVVSSDASITVHAFCRSRKSTLTVNSTSDPKELHGEWKEWRPTECSVLEDGESGPKNWFCSFLTTITASVSNGKYQARFPMKALLPHSAEVVSFNLYDTTLSFLKFWFSKCSPKTMMETDSESSQSFFSSLPVDESSCSCQWECLKVLSSSSGHLIGLVLTPNESVTCEAHTCNTECVLVAVLELHQWGIQWNFVANLQDARAGIKPSPKWVDFQLSDMFLACLNATGFVAIWDVKTGGLATSFSALQRCRTGLVMPLRSSMPDVTNLDGGNISVENFAGRMFKRLVLASYSHLLAVVDEVGVVYVFYADDTLNFKANVHENFDLSVMNNFGDCLSAWEAAGHEIGSLSFSTHQSIRQGSLNPAKWVPEVTGKNDVGIVRPRKRRKCRCDENEVDSWPSGFIATGKMKVGAVYPDTVNSSSSLRRVLLPPCRSKDDVISLSPLGLMRAFKSSNADGSEHVKIFHTELLMYSSFLGERDIDAGFMDKRLPFKKDSAFVGDSVVCSFQGYLYLITQYGLSVVLPPVSISSFSSHGDAIKFWQSGFAVSSTCNALNLLSVDRSETRWKTWQIEVLDRALLYEGPSLADRLCWENGWDLKVSRLRWLQLALHYLMISDLEQSLNMLAEVNLAEEGVLQLLLASIHRLSSRTGNDNEVTLSSKLMVLAVRFATRMIKCYGLQKQNSDMPDNSVKLHEMASLLMVIRSIQSRVSAKNQNSVRMGDDKNSLKIGTEVLQNDSSLPVVVVDGVPSGPGGLDVHDRQESAHVLAPDSNSLLALTPVESSLSASNFLDIDTNKGTAQVGRQIIQGNIKEMINRWEMNNFDLKTVVKEALQSGRLPLAVLQLQLLRQRELVSNEDPEDAFSEVHEIGRSIVYDLLMKGETGLAVATLERLGDDVESDLRQLMQGTVRRSLRLQIADEMKKRGYIRSDEWKMLETITLIERFYPSSSFWDTYFGRENVIRDAANIVTLPGEDKPVLALHIRDHPLVECGDVDGAVLGSWVNINDYTDSKEFPASNISDGYWACAAVWSDAWDQITVDRILLDQPNHIYAHIPWESQFEYFIGHNDAGKVCELLDMIPNSVLLEGIIRVNVDSLQAADNTVSDLTVPDYNMYICDSEELEPVCMEIPHVKIFRSLYNHESTLYIRILMQQELAKKHIFVKEYWQSTTEIIPLLAHAGMLLKVGPKTECSTPFCAPEMPDDANHRGREGALHKLVIRFCVQHNLPYLLELYLDNCNLAPEKDCIPLLKDATGDCKWAQWLLFSRIKGHEYEASFSNARWNLSQKMVNNSNLTAIEIDEMLYTVDDMAERIGEMSALATLMYASAPIQKSICTGSVNRSRGLSSQCTLENLGPCLQQFPTLWKTLFSAFVGQDAYGCLNYSPANVFGKSSISEYLRWRYSIFSSAGGDTSLLQMLPCWVPKSIRRLIQLFEQGPFGMQLLSNAPSSEELFTHNVTDYIYNSTGFTEANALSLEASIQKSVEEELYSSLEEKDVRVEHHLHRGRALAAFRHLLVKRASQLKSASARQVISAQSNVQADVQLILAPLSQAERSILLSVAPLAITNFEDSTLVASCIFLLELCGLCANMLRLDIAALRRISSYYKSVRQNKHFDLSSTRTPELHVQSQGADIAPALARALAEDYVQSDHLHVLEQTQTSMTPKREQTPQPLIAILQHLEKASLPSLDEGKTCGFWLLTGVGDASFYRSQQNEASQHWNLVTEFCQAHHLPLSTKYLALLANDNDWVGFLTEAQIAGFPIEVVIEVAAREIRDSRLRTHILTVLKNMMSLRRKSSGNIPSGSSDSSFSAVDGNNPMELFCILGVCEKQKNPGEALLNKAKQMQWSLLAMIASCFPDVTPLSCLSVWLEITAAREMASIKVDDISSKIAKNVGSAVEATNKLPGTSRNVEFRYNRKNPKRRRFLEASSEKFTICFSLDSSCGPNSAGTPYPADVDAHQERGKPISGETIMSTDFDERLASLSSMVAVLCEQQLFLPLLRAFEMFLPSCSLLAFIRALQAFSQMRLPEASAHLASFSVRIKDEASHAQQNSSKEVSVVAGWVAATAVKAADAVLSTCPSIYEKRCLLQLLSAVDFADGGTSSSYFSKRYWKINLSEPSLYKDTDIYNWNDLMDDASLLTSLEKDGQWEQARTWARQLESSDIAWESTLDHVTESQAEAMVAEWKEFLWDIPQERAALWGHCQSLFMRYSFPPLKAGLFFLKHAEAVGKEIPARELHEILLLSLQWLSGTMTKSSPVYPLHLLREVETRVWLLAVESESQSKADGEFATCAVAHNIAAGNCTSIIEQTADVITKIDSNMSSPHMKATERNPIRDNLSCQHVQLFESNSEASSATTNSTRAKRRVKTNLPLRRGVNDDFESRTNDLDNNSSNFHSSKIGEQARNLLSEEEFAKMEASLSGWEQNVRPVDVEKAVLSLLEFGQITAAKQLQQKLSPSYIPEELVLVDVALRIANNSCNGEISLSCFDTEALSILKSLGVASSSDMIDPLQVMEKLAVKCGEGRGRAIIRRIIAVIRTAKLLGLPFSETFEKQPIELLQLLSLKAQDSFDEAKFLVETHIMPASSIARILADSFLKGLLAAHRGGYLDSQKEEGPAPLLWRSSDFLKWAKLCPSEPEIGHALMRLVMTGHEVPHACEVELLILSHHFYMSSSCLDGVDVLVTFAANRVDSYVLEGDFSCLARLITGVSNFHSLSFILSILVENGQLELLLQKYSATDTTTGTLASVRGFRMAVITSLKQFNPNDDDALSMVYRHFDMKHEAASLLELRAEQYMNSWLSRYDKERRNDELLEAMRHLVETAEVLSTIDAGQRTHRACARASLLSLQIRIPDLLWIGLSETNARRIFVEQSRFQEALIVAEAYNINQPMEWAPVFWNQMLKPDLIEQFVAEFVSVLPLQPPMLLELARFYRAEVAARGEQSHFSVWLSPGGLPAEWVKHLGRSFRSLLRRTRDMRLRLQLAILATGFLDVLGICNRVLDKVPENAGPLILRKGHGGAYLPLM</sequence>
<evidence type="ECO:0000256" key="1">
    <source>
        <dbReference type="SAM" id="MobiDB-lite"/>
    </source>
</evidence>
<name>A0A2S3H9G4_9POAL</name>
<feature type="region of interest" description="Disordered" evidence="1">
    <location>
        <begin position="2472"/>
        <end position="2492"/>
    </location>
</feature>
<feature type="domain" description="Spatacsin C-terminal" evidence="2">
    <location>
        <begin position="2734"/>
        <end position="3025"/>
    </location>
</feature>
<dbReference type="Gramene" id="PAN17836">
    <property type="protein sequence ID" value="PAN17836"/>
    <property type="gene ID" value="PAHAL_3G158200"/>
</dbReference>